<evidence type="ECO:0000313" key="2">
    <source>
        <dbReference type="EMBL" id="SEG35621.1"/>
    </source>
</evidence>
<accession>A0A1H5ZH94</accession>
<evidence type="ECO:0000256" key="1">
    <source>
        <dbReference type="SAM" id="Phobius"/>
    </source>
</evidence>
<keyword evidence="1" id="KW-1133">Transmembrane helix</keyword>
<keyword evidence="1" id="KW-0472">Membrane</keyword>
<dbReference type="EMBL" id="FNVU01000004">
    <property type="protein sequence ID" value="SEG35621.1"/>
    <property type="molecule type" value="Genomic_DNA"/>
</dbReference>
<feature type="transmembrane region" description="Helical" evidence="1">
    <location>
        <begin position="128"/>
        <end position="146"/>
    </location>
</feature>
<feature type="transmembrane region" description="Helical" evidence="1">
    <location>
        <begin position="101"/>
        <end position="121"/>
    </location>
</feature>
<keyword evidence="1" id="KW-0812">Transmembrane</keyword>
<dbReference type="Proteomes" id="UP000236754">
    <property type="component" value="Unassembled WGS sequence"/>
</dbReference>
<proteinExistence type="predicted"/>
<gene>
    <name evidence="2" type="ORF">SAMN05216223_104502</name>
</gene>
<reference evidence="2 3" key="1">
    <citation type="submission" date="2016-10" db="EMBL/GenBank/DDBJ databases">
        <authorList>
            <person name="de Groot N.N."/>
        </authorList>
    </citation>
    <scope>NUCLEOTIDE SEQUENCE [LARGE SCALE GENOMIC DNA]</scope>
    <source>
        <strain evidence="2 3">CGMCC 4.2023</strain>
    </source>
</reference>
<keyword evidence="3" id="KW-1185">Reference proteome</keyword>
<protein>
    <submittedName>
        <fullName evidence="2">Uncharacterized protein</fullName>
    </submittedName>
</protein>
<name>A0A1H5ZH94_9ACTN</name>
<dbReference type="AlphaFoldDB" id="A0A1H5ZH94"/>
<evidence type="ECO:0000313" key="3">
    <source>
        <dbReference type="Proteomes" id="UP000236754"/>
    </source>
</evidence>
<organism evidence="2 3">
    <name type="scientific">Actinacidiphila yanglinensis</name>
    <dbReference type="NCBI Taxonomy" id="310779"/>
    <lineage>
        <taxon>Bacteria</taxon>
        <taxon>Bacillati</taxon>
        <taxon>Actinomycetota</taxon>
        <taxon>Actinomycetes</taxon>
        <taxon>Kitasatosporales</taxon>
        <taxon>Streptomycetaceae</taxon>
        <taxon>Actinacidiphila</taxon>
    </lineage>
</organism>
<sequence>MLFARVVGVGALAALILVSGAWGSWRNAQYVVVGKGHEHGTVRLVACGDTDCTGPFSPKGSARPRAKVTVSLPVRHHVGDSVSVVLKPGGDTGVRDGLGGLLFAFVPFGGALLLAAAVVALGLRVPRTAWSLAVAGAALLGGAFLTL</sequence>